<feature type="compositionally biased region" description="Polar residues" evidence="3">
    <location>
        <begin position="81"/>
        <end position="93"/>
    </location>
</feature>
<dbReference type="Gene3D" id="2.30.29.30">
    <property type="entry name" value="Pleckstrin-homology domain (PH domain)/Phosphotyrosine-binding domain (PTB)"/>
    <property type="match status" value="1"/>
</dbReference>
<evidence type="ECO:0000259" key="4">
    <source>
        <dbReference type="PROSITE" id="PS50010"/>
    </source>
</evidence>
<evidence type="ECO:0000313" key="7">
    <source>
        <dbReference type="Proteomes" id="UP000078561"/>
    </source>
</evidence>
<dbReference type="InterPro" id="IPR041675">
    <property type="entry name" value="PH_5"/>
</dbReference>
<dbReference type="Pfam" id="PF15405">
    <property type="entry name" value="PH_5"/>
    <property type="match status" value="1"/>
</dbReference>
<dbReference type="PROSITE" id="PS50219">
    <property type="entry name" value="CNH"/>
    <property type="match status" value="1"/>
</dbReference>
<feature type="region of interest" description="Disordered" evidence="3">
    <location>
        <begin position="81"/>
        <end position="296"/>
    </location>
</feature>
<dbReference type="STRING" id="4829.A0A168N7M6"/>
<dbReference type="SMART" id="SM00233">
    <property type="entry name" value="PH"/>
    <property type="match status" value="1"/>
</dbReference>
<name>A0A168N7M6_ABSGL</name>
<feature type="compositionally biased region" description="Polar residues" evidence="3">
    <location>
        <begin position="236"/>
        <end position="256"/>
    </location>
</feature>
<feature type="region of interest" description="Disordered" evidence="3">
    <location>
        <begin position="463"/>
        <end position="495"/>
    </location>
</feature>
<dbReference type="SMART" id="SM00325">
    <property type="entry name" value="RhoGEF"/>
    <property type="match status" value="1"/>
</dbReference>
<feature type="compositionally biased region" description="Polar residues" evidence="3">
    <location>
        <begin position="220"/>
        <end position="229"/>
    </location>
</feature>
<dbReference type="PANTHER" id="PTHR46572">
    <property type="entry name" value="RHO1 GDP-GTP EXCHANGE PROTEIN 1-RELATED"/>
    <property type="match status" value="1"/>
</dbReference>
<feature type="domain" description="DH" evidence="4">
    <location>
        <begin position="518"/>
        <end position="712"/>
    </location>
</feature>
<dbReference type="Pfam" id="PF00621">
    <property type="entry name" value="RhoGEF"/>
    <property type="match status" value="1"/>
</dbReference>
<keyword evidence="7" id="KW-1185">Reference proteome</keyword>
<dbReference type="Proteomes" id="UP000078561">
    <property type="component" value="Unassembled WGS sequence"/>
</dbReference>
<dbReference type="InParanoid" id="A0A168N7M6"/>
<dbReference type="Gene3D" id="1.20.900.10">
    <property type="entry name" value="Dbl homology (DH) domain"/>
    <property type="match status" value="1"/>
</dbReference>
<dbReference type="CDD" id="cd00160">
    <property type="entry name" value="RhoGEF"/>
    <property type="match status" value="1"/>
</dbReference>
<proteinExistence type="predicted"/>
<feature type="compositionally biased region" description="Polar residues" evidence="3">
    <location>
        <begin position="127"/>
        <end position="141"/>
    </location>
</feature>
<feature type="compositionally biased region" description="Polar residues" evidence="3">
    <location>
        <begin position="188"/>
        <end position="200"/>
    </location>
</feature>
<dbReference type="GO" id="GO:0005085">
    <property type="term" value="F:guanyl-nucleotide exchange factor activity"/>
    <property type="evidence" value="ECO:0007669"/>
    <property type="project" value="UniProtKB-KW"/>
</dbReference>
<dbReference type="InterPro" id="IPR052233">
    <property type="entry name" value="Rho-type_GEFs"/>
</dbReference>
<feature type="region of interest" description="Disordered" evidence="3">
    <location>
        <begin position="31"/>
        <end position="53"/>
    </location>
</feature>
<dbReference type="PROSITE" id="PS50010">
    <property type="entry name" value="DH_2"/>
    <property type="match status" value="1"/>
</dbReference>
<dbReference type="SUPFAM" id="SSF50729">
    <property type="entry name" value="PH domain-like"/>
    <property type="match status" value="1"/>
</dbReference>
<evidence type="ECO:0000256" key="3">
    <source>
        <dbReference type="SAM" id="MobiDB-lite"/>
    </source>
</evidence>
<dbReference type="InterPro" id="IPR001180">
    <property type="entry name" value="CNH_dom"/>
</dbReference>
<evidence type="ECO:0000313" key="6">
    <source>
        <dbReference type="EMBL" id="SAL99985.1"/>
    </source>
</evidence>
<dbReference type="SUPFAM" id="SSF48065">
    <property type="entry name" value="DBL homology domain (DH-domain)"/>
    <property type="match status" value="1"/>
</dbReference>
<evidence type="ECO:0008006" key="8">
    <source>
        <dbReference type="Google" id="ProtNLM"/>
    </source>
</evidence>
<evidence type="ECO:0000256" key="2">
    <source>
        <dbReference type="ARBA" id="ARBA00022658"/>
    </source>
</evidence>
<dbReference type="AlphaFoldDB" id="A0A168N7M6"/>
<dbReference type="SMART" id="SM00036">
    <property type="entry name" value="CNH"/>
    <property type="match status" value="1"/>
</dbReference>
<dbReference type="EMBL" id="LT553043">
    <property type="protein sequence ID" value="SAL99985.1"/>
    <property type="molecule type" value="Genomic_DNA"/>
</dbReference>
<evidence type="ECO:0000256" key="1">
    <source>
        <dbReference type="ARBA" id="ARBA00022553"/>
    </source>
</evidence>
<feature type="compositionally biased region" description="Low complexity" evidence="3">
    <location>
        <begin position="173"/>
        <end position="187"/>
    </location>
</feature>
<feature type="compositionally biased region" description="Acidic residues" evidence="3">
    <location>
        <begin position="111"/>
        <end position="123"/>
    </location>
</feature>
<feature type="compositionally biased region" description="Low complexity" evidence="3">
    <location>
        <begin position="268"/>
        <end position="279"/>
    </location>
</feature>
<dbReference type="Pfam" id="PF00780">
    <property type="entry name" value="CNH"/>
    <property type="match status" value="1"/>
</dbReference>
<feature type="domain" description="CNH" evidence="5">
    <location>
        <begin position="912"/>
        <end position="1216"/>
    </location>
</feature>
<dbReference type="InterPro" id="IPR000219">
    <property type="entry name" value="DH_dom"/>
</dbReference>
<dbReference type="PANTHER" id="PTHR46572:SF1">
    <property type="entry name" value="RHO1 GUANINE NUCLEOTIDE EXCHANGE FACTOR TUS1"/>
    <property type="match status" value="1"/>
</dbReference>
<dbReference type="InterPro" id="IPR001849">
    <property type="entry name" value="PH_domain"/>
</dbReference>
<keyword evidence="2" id="KW-0344">Guanine-nucleotide releasing factor</keyword>
<keyword evidence="1" id="KW-0597">Phosphoprotein</keyword>
<dbReference type="InterPro" id="IPR035899">
    <property type="entry name" value="DBL_dom_sf"/>
</dbReference>
<feature type="compositionally biased region" description="Low complexity" evidence="3">
    <location>
        <begin position="203"/>
        <end position="218"/>
    </location>
</feature>
<accession>A0A168N7M6</accession>
<organism evidence="6">
    <name type="scientific">Absidia glauca</name>
    <name type="common">Pin mould</name>
    <dbReference type="NCBI Taxonomy" id="4829"/>
    <lineage>
        <taxon>Eukaryota</taxon>
        <taxon>Fungi</taxon>
        <taxon>Fungi incertae sedis</taxon>
        <taxon>Mucoromycota</taxon>
        <taxon>Mucoromycotina</taxon>
        <taxon>Mucoromycetes</taxon>
        <taxon>Mucorales</taxon>
        <taxon>Cunninghamellaceae</taxon>
        <taxon>Absidia</taxon>
    </lineage>
</organism>
<evidence type="ECO:0000259" key="5">
    <source>
        <dbReference type="PROSITE" id="PS50219"/>
    </source>
</evidence>
<dbReference type="OMA" id="EHYLLCY"/>
<protein>
    <recommendedName>
        <fullName evidence="8">DH domain-containing protein</fullName>
    </recommendedName>
</protein>
<dbReference type="InterPro" id="IPR011993">
    <property type="entry name" value="PH-like_dom_sf"/>
</dbReference>
<reference evidence="6" key="1">
    <citation type="submission" date="2016-04" db="EMBL/GenBank/DDBJ databases">
        <authorList>
            <person name="Evans L.H."/>
            <person name="Alamgir A."/>
            <person name="Owens N."/>
            <person name="Weber N.D."/>
            <person name="Virtaneva K."/>
            <person name="Barbian K."/>
            <person name="Babar A."/>
            <person name="Rosenke K."/>
        </authorList>
    </citation>
    <scope>NUCLEOTIDE SEQUENCE [LARGE SCALE GENOMIC DNA]</scope>
    <source>
        <strain evidence="6">CBS 101.48</strain>
    </source>
</reference>
<feature type="compositionally biased region" description="Low complexity" evidence="3">
    <location>
        <begin position="35"/>
        <end position="48"/>
    </location>
</feature>
<feature type="compositionally biased region" description="Basic and acidic residues" evidence="3">
    <location>
        <begin position="473"/>
        <end position="482"/>
    </location>
</feature>
<gene>
    <name evidence="6" type="primary">ABSGL_05641.1 scaffold 7188</name>
</gene>
<dbReference type="OrthoDB" id="2272012at2759"/>
<sequence>MFDLLGLPILAIHFSYRDAPVAESPISDVMESYQPSHQPQHNSSSSSNSDHENLTSLYDDLDSFIQELSFDSPTSPVNTITTNDFASSSQSLHPHSDRVSTYGDNFTNYSSDDDDDDDDDDDSSSSLGIETDSTSGSSNAQLKAFTVGRQHTLDSNGDSGADIRTINTPTLASPIPRTSTSTPQQSTHLLKSPSNATFPDTPSGPSSPLLAPSPSLLSIGRSTSLGSSLNRDHHVQQGTTVDKNITALTPRTSSLTRELAQNAKRSDSISSNHSNRSINPPLLSPRMYSTPSSPLARISESDQNPSIHELMYASHNPSNGDYYNNDDDPSMHFPNYALVSELATLFVDQVKRVTKRRRIFTTAEYPTSFNGEEAVDIVSSILPSGLPAGIYLKATRALMHTTPPVICPITYSEKSARRNTLYQTNHEVYLLVDDGIPQGVYTPLTRCYTHFCLPGQGGCYAPRCPNKPKSEKRKQNGLERRGSVSSSVASSHDTTMSRAWSATVAKEVLQNTPHQEIARQEAIHELIYTEEDYVRDLNLLDELFAKSLREAQCIEADRRDAFCDNVFNNYLELLSIHKDLYRDLRDHQSQCQANNASGFVDQIGDIFLHHIPRFIQAYQTYGPHVILSEYAIKKEMANNILFQNFVHEREKQAETRKLPFRHFIILPVTRLQRYPLLVGAILKKTPDDHPDKATLTKCSDLLRQIASAMDEGTVDSKNTLRVYEINDRIRCKATEPHDLQLLAPNRRLLHEGPLTRRNHMVVESTEIYVFLFDHLLVMTRRKRSDGDDYDYLISKRPIPIPLLHLEEATEGFSLGMRSMSSTYSSTLTSHTGAPVSPSSYGNNNHPLLFHHLGRSGGDYLLFAENAQVRLAWKEKVVEAKSVLEERDLDRQVFEIRSLSDTTFRGSGGQVQYGKVTCSVQFEGSNGIRMIAVGTVAGVWMGIEGDTNSIRQVLALPDVSQMAVIPEPHILMILADKTLYAYALDALDPTSAKPSNDKPNQKVAQHISYFNAGTCHGRPLVIAMKKRGLDSHFKAYEPVCGDLRDPANSKFLAVKTGLFSKTPSWFKVYKEFYVGADSSAVHFLKARIVVVCPRGFEVIDLENLSMNRNLPDLQHPDFAFVQQRADLKPLGLFKCQEHYLLCYDAFAFLVDTHGLFVQDSYAWIAWEGTPQAIAFYYPYVVAFDARFIEIRHVETGELVQILAGVHMRCLQFTNGTFCPVIHGCMAHPFKPEYQYVFQLMANFEPPTLNHYNQ</sequence>